<organism evidence="1 2">
    <name type="scientific">Weissella diestrammenae</name>
    <dbReference type="NCBI Taxonomy" id="1162633"/>
    <lineage>
        <taxon>Bacteria</taxon>
        <taxon>Bacillati</taxon>
        <taxon>Bacillota</taxon>
        <taxon>Bacilli</taxon>
        <taxon>Lactobacillales</taxon>
        <taxon>Lactobacillaceae</taxon>
        <taxon>Weissella</taxon>
    </lineage>
</organism>
<keyword evidence="2" id="KW-1185">Reference proteome</keyword>
<dbReference type="RefSeq" id="WP_187528607.1">
    <property type="nucleotide sequence ID" value="NZ_CP060724.1"/>
</dbReference>
<evidence type="ECO:0008006" key="3">
    <source>
        <dbReference type="Google" id="ProtNLM"/>
    </source>
</evidence>
<reference evidence="1 2" key="1">
    <citation type="submission" date="2020-08" db="EMBL/GenBank/DDBJ databases">
        <title>Genome sequence of Weissella diestrammenae KACC 16890T.</title>
        <authorList>
            <person name="Hyun D.-W."/>
            <person name="Bae J.-W."/>
        </authorList>
    </citation>
    <scope>NUCLEOTIDE SEQUENCE [LARGE SCALE GENOMIC DNA]</scope>
    <source>
        <strain evidence="1 2">KACC 16890</strain>
    </source>
</reference>
<accession>A0A7G9T3U7</accession>
<evidence type="ECO:0000313" key="1">
    <source>
        <dbReference type="EMBL" id="QNN74772.1"/>
    </source>
</evidence>
<proteinExistence type="predicted"/>
<dbReference type="EMBL" id="CP060724">
    <property type="protein sequence ID" value="QNN74772.1"/>
    <property type="molecule type" value="Genomic_DNA"/>
</dbReference>
<dbReference type="KEGG" id="wdi:H9L19_04985"/>
<sequence length="297" mass="34825">MEQTPYLKTTIDDERDTFNQKLTDKLTYIHAVQQAINDDDDRKLYQLLDNKKYVETIEGQTEGRDNRQDARMVDDILEELSHHLAMRLIAYLSEKFPFFYYEEDARGVYQLYFGNWWDRRHFGLLDPLTVNFIFDDEEYQMLSRAVELAESGRRYHTDVIEDTTRSNEALQRIVDQQSSRNEERVSLTNELEQLGEKPGMFESQEVKNRREQIKTRLAQIQSADEKAVEVPKLIAENNAVILNYSKEDTILIYEQRAINEQFENFAAFKVAVANLYHDYVSQLPASILPEAGGQNND</sequence>
<dbReference type="Proteomes" id="UP000515800">
    <property type="component" value="Chromosome"/>
</dbReference>
<dbReference type="AlphaFoldDB" id="A0A7G9T3U7"/>
<gene>
    <name evidence="1" type="ORF">H9L19_04985</name>
</gene>
<protein>
    <recommendedName>
        <fullName evidence="3">Exonuclease SbcC</fullName>
    </recommendedName>
</protein>
<name>A0A7G9T3U7_9LACO</name>
<evidence type="ECO:0000313" key="2">
    <source>
        <dbReference type="Proteomes" id="UP000515800"/>
    </source>
</evidence>